<dbReference type="PANTHER" id="PTHR32089">
    <property type="entry name" value="METHYL-ACCEPTING CHEMOTAXIS PROTEIN MCPB"/>
    <property type="match status" value="1"/>
</dbReference>
<evidence type="ECO:0000256" key="2">
    <source>
        <dbReference type="ARBA" id="ARBA00022475"/>
    </source>
</evidence>
<dbReference type="PROSITE" id="PS50885">
    <property type="entry name" value="HAMP"/>
    <property type="match status" value="1"/>
</dbReference>
<dbReference type="InterPro" id="IPR004089">
    <property type="entry name" value="MCPsignal_dom"/>
</dbReference>
<dbReference type="CDD" id="cd06225">
    <property type="entry name" value="HAMP"/>
    <property type="match status" value="1"/>
</dbReference>
<keyword evidence="2" id="KW-1003">Cell membrane</keyword>
<sequence>MKLTLRKKLTGSFLIISLLFAGASGVFFYYLKSMESSYNDLLGRRSEILANMKEIQLQGAMQSSSMREYLLQQSLDSQSKIGQSGANINILVQETLALVKVDEDKENLKKISKLNTEYMDEVKKVTATASVDLVKARDEANNKVYPLSREIRTLSGKLAERQQKLMEKGNQEAMALVEEIIFIVSIIGVAVVVLAIAAGTYISRMISRPVSRMTVMLKDIAEGDLTMDPIQVKNKDEIGDLADGINSMGTNLAKLIRQVRTSAEHVASSAEELTASAGQTAQATEQIASAVEEVAGGSQHQVRSVEQIAESIDALKNGTLQIFESMNKMAEASGSSLEAAAGGNEAITRTVSQMDVISKSITETAFAVKDLGEKSQEINKIVDVITDISGQTNLLALNAAIEAARAGEQGKGFAVVANEVRKLAEQSAQSANQIGEIIFMIQELTDNAVKAMNKGTLEVENGTHLVRESGQAFTVLKESVVLVSKQVDEVAAATEAINSNTIHVADSIQYISQMAETAASTTQEVSASTEEQLASMEEIMSSSTALADMAEELNSSIRQFRV</sequence>
<evidence type="ECO:0000256" key="4">
    <source>
        <dbReference type="ARBA" id="ARBA00023224"/>
    </source>
</evidence>
<evidence type="ECO:0000259" key="8">
    <source>
        <dbReference type="PROSITE" id="PS50111"/>
    </source>
</evidence>
<feature type="domain" description="Methyl-accepting transducer" evidence="8">
    <location>
        <begin position="276"/>
        <end position="512"/>
    </location>
</feature>
<dbReference type="GO" id="GO:0005886">
    <property type="term" value="C:plasma membrane"/>
    <property type="evidence" value="ECO:0007669"/>
    <property type="project" value="UniProtKB-SubCell"/>
</dbReference>
<feature type="domain" description="HAMP" evidence="9">
    <location>
        <begin position="204"/>
        <end position="257"/>
    </location>
</feature>
<dbReference type="SMART" id="SM00283">
    <property type="entry name" value="MA"/>
    <property type="match status" value="1"/>
</dbReference>
<dbReference type="GO" id="GO:0007165">
    <property type="term" value="P:signal transduction"/>
    <property type="evidence" value="ECO:0007669"/>
    <property type="project" value="UniProtKB-KW"/>
</dbReference>
<keyword evidence="7" id="KW-0812">Transmembrane</keyword>
<reference evidence="10 11" key="1">
    <citation type="submission" date="2017-07" db="EMBL/GenBank/DDBJ databases">
        <title>Fictibacillus sp. nov. GDSW-R2A3 Genome sequencing and assembly.</title>
        <authorList>
            <person name="Mayilraj S."/>
        </authorList>
    </citation>
    <scope>NUCLEOTIDE SEQUENCE [LARGE SCALE GENOMIC DNA]</scope>
    <source>
        <strain evidence="10 11">GDSW-R2A3</strain>
    </source>
</reference>
<dbReference type="AlphaFoldDB" id="A0A235FF77"/>
<dbReference type="SUPFAM" id="SSF58104">
    <property type="entry name" value="Methyl-accepting chemotaxis protein (MCP) signaling domain"/>
    <property type="match status" value="1"/>
</dbReference>
<dbReference type="OrthoDB" id="107771at2"/>
<evidence type="ECO:0000259" key="9">
    <source>
        <dbReference type="PROSITE" id="PS50885"/>
    </source>
</evidence>
<comment type="similarity">
    <text evidence="5">Belongs to the methyl-accepting chemotaxis (MCP) protein family.</text>
</comment>
<evidence type="ECO:0000256" key="6">
    <source>
        <dbReference type="PROSITE-ProRule" id="PRU00284"/>
    </source>
</evidence>
<gene>
    <name evidence="10" type="ORF">CGZ90_06775</name>
</gene>
<evidence type="ECO:0000256" key="3">
    <source>
        <dbReference type="ARBA" id="ARBA00023136"/>
    </source>
</evidence>
<dbReference type="SMART" id="SM00304">
    <property type="entry name" value="HAMP"/>
    <property type="match status" value="1"/>
</dbReference>
<protein>
    <recommendedName>
        <fullName evidence="12">Methyl-accepting chemotaxis protein</fullName>
    </recommendedName>
</protein>
<evidence type="ECO:0008006" key="12">
    <source>
        <dbReference type="Google" id="ProtNLM"/>
    </source>
</evidence>
<dbReference type="RefSeq" id="WP_094251548.1">
    <property type="nucleotide sequence ID" value="NZ_JBHLXL010000001.1"/>
</dbReference>
<accession>A0A235FF77</accession>
<dbReference type="Gene3D" id="6.10.340.10">
    <property type="match status" value="1"/>
</dbReference>
<dbReference type="EMBL" id="NOII01000001">
    <property type="protein sequence ID" value="OYD59587.1"/>
    <property type="molecule type" value="Genomic_DNA"/>
</dbReference>
<organism evidence="10 11">
    <name type="scientific">Fictibacillus aquaticus</name>
    <dbReference type="NCBI Taxonomy" id="2021314"/>
    <lineage>
        <taxon>Bacteria</taxon>
        <taxon>Bacillati</taxon>
        <taxon>Bacillota</taxon>
        <taxon>Bacilli</taxon>
        <taxon>Bacillales</taxon>
        <taxon>Fictibacillaceae</taxon>
        <taxon>Fictibacillus</taxon>
    </lineage>
</organism>
<evidence type="ECO:0000256" key="7">
    <source>
        <dbReference type="SAM" id="Phobius"/>
    </source>
</evidence>
<comment type="caution">
    <text evidence="10">The sequence shown here is derived from an EMBL/GenBank/DDBJ whole genome shotgun (WGS) entry which is preliminary data.</text>
</comment>
<name>A0A235FF77_9BACL</name>
<dbReference type="PROSITE" id="PS50111">
    <property type="entry name" value="CHEMOTAXIS_TRANSDUC_2"/>
    <property type="match status" value="1"/>
</dbReference>
<evidence type="ECO:0000256" key="5">
    <source>
        <dbReference type="ARBA" id="ARBA00029447"/>
    </source>
</evidence>
<dbReference type="Pfam" id="PF00672">
    <property type="entry name" value="HAMP"/>
    <property type="match status" value="1"/>
</dbReference>
<dbReference type="PANTHER" id="PTHR32089:SF112">
    <property type="entry name" value="LYSOZYME-LIKE PROTEIN-RELATED"/>
    <property type="match status" value="1"/>
</dbReference>
<keyword evidence="3 7" id="KW-0472">Membrane</keyword>
<comment type="subcellular location">
    <subcellularLocation>
        <location evidence="1">Cell membrane</location>
    </subcellularLocation>
</comment>
<dbReference type="InterPro" id="IPR003660">
    <property type="entry name" value="HAMP_dom"/>
</dbReference>
<dbReference type="Pfam" id="PF00015">
    <property type="entry name" value="MCPsignal"/>
    <property type="match status" value="1"/>
</dbReference>
<feature type="transmembrane region" description="Helical" evidence="7">
    <location>
        <begin position="12"/>
        <end position="31"/>
    </location>
</feature>
<dbReference type="Gene3D" id="1.10.287.950">
    <property type="entry name" value="Methyl-accepting chemotaxis protein"/>
    <property type="match status" value="1"/>
</dbReference>
<evidence type="ECO:0000313" key="11">
    <source>
        <dbReference type="Proteomes" id="UP000215059"/>
    </source>
</evidence>
<evidence type="ECO:0000313" key="10">
    <source>
        <dbReference type="EMBL" id="OYD59587.1"/>
    </source>
</evidence>
<keyword evidence="4 6" id="KW-0807">Transducer</keyword>
<keyword evidence="7" id="KW-1133">Transmembrane helix</keyword>
<evidence type="ECO:0000256" key="1">
    <source>
        <dbReference type="ARBA" id="ARBA00004236"/>
    </source>
</evidence>
<proteinExistence type="inferred from homology"/>
<feature type="transmembrane region" description="Helical" evidence="7">
    <location>
        <begin position="180"/>
        <end position="203"/>
    </location>
</feature>
<keyword evidence="11" id="KW-1185">Reference proteome</keyword>
<dbReference type="Proteomes" id="UP000215059">
    <property type="component" value="Unassembled WGS sequence"/>
</dbReference>
<dbReference type="CDD" id="cd11386">
    <property type="entry name" value="MCP_signal"/>
    <property type="match status" value="1"/>
</dbReference>